<gene>
    <name evidence="3" type="ORF">BHM03_00015851</name>
</gene>
<dbReference type="Proteomes" id="UP000290560">
    <property type="component" value="Unassembled WGS sequence"/>
</dbReference>
<evidence type="ECO:0000256" key="2">
    <source>
        <dbReference type="SAM" id="Phobius"/>
    </source>
</evidence>
<accession>A0A445MEQ5</accession>
<feature type="transmembrane region" description="Helical" evidence="2">
    <location>
        <begin position="57"/>
        <end position="76"/>
    </location>
</feature>
<name>A0A445MEQ5_ENSVE</name>
<feature type="compositionally biased region" description="Basic and acidic residues" evidence="1">
    <location>
        <begin position="77"/>
        <end position="91"/>
    </location>
</feature>
<keyword evidence="2" id="KW-0472">Membrane</keyword>
<keyword evidence="2" id="KW-0812">Transmembrane</keyword>
<feature type="compositionally biased region" description="Basic and acidic residues" evidence="1">
    <location>
        <begin position="111"/>
        <end position="129"/>
    </location>
</feature>
<dbReference type="EMBL" id="KV875737">
    <property type="protein sequence ID" value="RZR72686.1"/>
    <property type="molecule type" value="Genomic_DNA"/>
</dbReference>
<organism evidence="3">
    <name type="scientific">Ensete ventricosum</name>
    <name type="common">Abyssinian banana</name>
    <name type="synonym">Musa ensete</name>
    <dbReference type="NCBI Taxonomy" id="4639"/>
    <lineage>
        <taxon>Eukaryota</taxon>
        <taxon>Viridiplantae</taxon>
        <taxon>Streptophyta</taxon>
        <taxon>Embryophyta</taxon>
        <taxon>Tracheophyta</taxon>
        <taxon>Spermatophyta</taxon>
        <taxon>Magnoliopsida</taxon>
        <taxon>Liliopsida</taxon>
        <taxon>Zingiberales</taxon>
        <taxon>Musaceae</taxon>
        <taxon>Ensete</taxon>
    </lineage>
</organism>
<keyword evidence="2" id="KW-1133">Transmembrane helix</keyword>
<evidence type="ECO:0000256" key="1">
    <source>
        <dbReference type="SAM" id="MobiDB-lite"/>
    </source>
</evidence>
<proteinExistence type="predicted"/>
<sequence length="129" mass="14215">MDEAGGQNDSGGKSFDDEEDVLVRTKRLYPHAKRGNTHPDATTNHDGNYRCDLERKGLLLVAVSVVGGAASFAIAMNKERKEEKKNQKEEPPSAASHHPNKFFPIVGEEEMPSHKEAEEGEAREASENL</sequence>
<feature type="compositionally biased region" description="Basic residues" evidence="1">
    <location>
        <begin position="24"/>
        <end position="36"/>
    </location>
</feature>
<reference evidence="3" key="1">
    <citation type="journal article" date="2018" name="Data Brief">
        <title>Genome sequence data from 17 accessions of Ensete ventricosum, a staple food crop for millions in Ethiopia.</title>
        <authorList>
            <person name="Yemataw Z."/>
            <person name="Muzemil S."/>
            <person name="Ambachew D."/>
            <person name="Tripathi L."/>
            <person name="Tesfaye K."/>
            <person name="Chala A."/>
            <person name="Farbos A."/>
            <person name="O'Neill P."/>
            <person name="Moore K."/>
            <person name="Grant M."/>
            <person name="Studholme D.J."/>
        </authorList>
    </citation>
    <scope>NUCLEOTIDE SEQUENCE [LARGE SCALE GENOMIC DNA]</scope>
    <source>
        <tissue evidence="3">Leaf</tissue>
    </source>
</reference>
<feature type="region of interest" description="Disordered" evidence="1">
    <location>
        <begin position="77"/>
        <end position="129"/>
    </location>
</feature>
<dbReference type="AlphaFoldDB" id="A0A445MEQ5"/>
<feature type="region of interest" description="Disordered" evidence="1">
    <location>
        <begin position="1"/>
        <end position="48"/>
    </location>
</feature>
<evidence type="ECO:0000313" key="3">
    <source>
        <dbReference type="EMBL" id="RZR72686.1"/>
    </source>
</evidence>
<protein>
    <submittedName>
        <fullName evidence="3">Uncharacterized protein</fullName>
    </submittedName>
</protein>